<evidence type="ECO:0000259" key="1">
    <source>
        <dbReference type="Pfam" id="PF18935"/>
    </source>
</evidence>
<dbReference type="InterPro" id="IPR043738">
    <property type="entry name" value="DUF5683"/>
</dbReference>
<evidence type="ECO:0000313" key="2">
    <source>
        <dbReference type="EMBL" id="SVB89141.1"/>
    </source>
</evidence>
<gene>
    <name evidence="2" type="ORF">METZ01_LOCUS241995</name>
</gene>
<organism evidence="2">
    <name type="scientific">marine metagenome</name>
    <dbReference type="NCBI Taxonomy" id="408172"/>
    <lineage>
        <taxon>unclassified sequences</taxon>
        <taxon>metagenomes</taxon>
        <taxon>ecological metagenomes</taxon>
    </lineage>
</organism>
<sequence length="329" mass="37606">MNQGMLATLFVTSFIFGGDLLDNYDGRFESNYVFRDTTDISNDEQLSEIKTAYPARSLVRSLIIPGWGQIYNKSPWWKPVLFAGVEIAGIAGWLEWNQKAERLRLDYENFADDQWSILNWITFTQQLSDVISDSLIDWEPDVKIEGTHHLDIVYNDQIYSSDCLYDLDWSQESGEEDCILPGTPEEMDATLYNTAYIPSLIENGSIIVIKDRDYYENIGKYDQFVAGWDGILGNYIIQYKDVGDTTEIIISSPIKGNYLSQREKSNEYLNMATYAVSAVMFNHIISAFEAVWSSTRQSIRTPMVDTSVKLIYDKHSQFGIGGVSFSVRF</sequence>
<feature type="domain" description="DUF5683" evidence="1">
    <location>
        <begin position="53"/>
        <end position="104"/>
    </location>
</feature>
<dbReference type="EMBL" id="UINC01062478">
    <property type="protein sequence ID" value="SVB89141.1"/>
    <property type="molecule type" value="Genomic_DNA"/>
</dbReference>
<dbReference type="Pfam" id="PF18935">
    <property type="entry name" value="DUF5683"/>
    <property type="match status" value="1"/>
</dbReference>
<dbReference type="AlphaFoldDB" id="A0A382HRN9"/>
<reference evidence="2" key="1">
    <citation type="submission" date="2018-05" db="EMBL/GenBank/DDBJ databases">
        <authorList>
            <person name="Lanie J.A."/>
            <person name="Ng W.-L."/>
            <person name="Kazmierczak K.M."/>
            <person name="Andrzejewski T.M."/>
            <person name="Davidsen T.M."/>
            <person name="Wayne K.J."/>
            <person name="Tettelin H."/>
            <person name="Glass J.I."/>
            <person name="Rusch D."/>
            <person name="Podicherti R."/>
            <person name="Tsui H.-C.T."/>
            <person name="Winkler M.E."/>
        </authorList>
    </citation>
    <scope>NUCLEOTIDE SEQUENCE</scope>
</reference>
<protein>
    <recommendedName>
        <fullName evidence="1">DUF5683 domain-containing protein</fullName>
    </recommendedName>
</protein>
<accession>A0A382HRN9</accession>
<name>A0A382HRN9_9ZZZZ</name>
<proteinExistence type="predicted"/>